<dbReference type="Gene3D" id="1.10.10.10">
    <property type="entry name" value="Winged helix-like DNA-binding domain superfamily/Winged helix DNA-binding domain"/>
    <property type="match status" value="1"/>
</dbReference>
<dbReference type="PANTHER" id="PTHR33154">
    <property type="entry name" value="TRANSCRIPTIONAL REGULATOR, ARSR FAMILY"/>
    <property type="match status" value="1"/>
</dbReference>
<evidence type="ECO:0000256" key="2">
    <source>
        <dbReference type="ARBA" id="ARBA00023125"/>
    </source>
</evidence>
<keyword evidence="3" id="KW-0804">Transcription</keyword>
<sequence>MTAEQYGLPVDVFAVLADPTRRAVLDLLADGDRTAGDLAQAAPALTQPAVSRHLRVLREAGLVRVRVDGQRRVYRLAPAPLTEVDAWVDRYRTRWTAALDRLADHLVEEDPT</sequence>
<dbReference type="InterPro" id="IPR051081">
    <property type="entry name" value="HTH_MetalResp_TranReg"/>
</dbReference>
<dbReference type="SUPFAM" id="SSF46785">
    <property type="entry name" value="Winged helix' DNA-binding domain"/>
    <property type="match status" value="1"/>
</dbReference>
<accession>A0A1I1SIP0</accession>
<dbReference type="InterPro" id="IPR036388">
    <property type="entry name" value="WH-like_DNA-bd_sf"/>
</dbReference>
<feature type="domain" description="HTH arsR-type" evidence="4">
    <location>
        <begin position="1"/>
        <end position="96"/>
    </location>
</feature>
<dbReference type="Proteomes" id="UP000199022">
    <property type="component" value="Unassembled WGS sequence"/>
</dbReference>
<dbReference type="GO" id="GO:0003677">
    <property type="term" value="F:DNA binding"/>
    <property type="evidence" value="ECO:0007669"/>
    <property type="project" value="UniProtKB-KW"/>
</dbReference>
<dbReference type="NCBIfam" id="NF033788">
    <property type="entry name" value="HTH_metalloreg"/>
    <property type="match status" value="1"/>
</dbReference>
<dbReference type="GO" id="GO:0003700">
    <property type="term" value="F:DNA-binding transcription factor activity"/>
    <property type="evidence" value="ECO:0007669"/>
    <property type="project" value="InterPro"/>
</dbReference>
<protein>
    <submittedName>
        <fullName evidence="5">DNA-binding transcriptional regulator, ArsR family</fullName>
    </submittedName>
</protein>
<evidence type="ECO:0000313" key="6">
    <source>
        <dbReference type="Proteomes" id="UP000199022"/>
    </source>
</evidence>
<evidence type="ECO:0000259" key="4">
    <source>
        <dbReference type="PROSITE" id="PS50987"/>
    </source>
</evidence>
<organism evidence="5 6">
    <name type="scientific">Klenkia taihuensis</name>
    <dbReference type="NCBI Taxonomy" id="1225127"/>
    <lineage>
        <taxon>Bacteria</taxon>
        <taxon>Bacillati</taxon>
        <taxon>Actinomycetota</taxon>
        <taxon>Actinomycetes</taxon>
        <taxon>Geodermatophilales</taxon>
        <taxon>Geodermatophilaceae</taxon>
        <taxon>Klenkia</taxon>
    </lineage>
</organism>
<reference evidence="6" key="1">
    <citation type="submission" date="2016-10" db="EMBL/GenBank/DDBJ databases">
        <authorList>
            <person name="Varghese N."/>
            <person name="Submissions S."/>
        </authorList>
    </citation>
    <scope>NUCLEOTIDE SEQUENCE [LARGE SCALE GENOMIC DNA]</scope>
    <source>
        <strain evidence="6">DSM 45962</strain>
    </source>
</reference>
<gene>
    <name evidence="5" type="ORF">SAMN05661030_3426</name>
</gene>
<dbReference type="InterPro" id="IPR036390">
    <property type="entry name" value="WH_DNA-bd_sf"/>
</dbReference>
<dbReference type="PROSITE" id="PS50987">
    <property type="entry name" value="HTH_ARSR_2"/>
    <property type="match status" value="1"/>
</dbReference>
<keyword evidence="6" id="KW-1185">Reference proteome</keyword>
<name>A0A1I1SIP0_9ACTN</name>
<dbReference type="STRING" id="1225127.SAMN05661030_3426"/>
<evidence type="ECO:0000256" key="1">
    <source>
        <dbReference type="ARBA" id="ARBA00023015"/>
    </source>
</evidence>
<proteinExistence type="predicted"/>
<evidence type="ECO:0000313" key="5">
    <source>
        <dbReference type="EMBL" id="SFD46334.1"/>
    </source>
</evidence>
<dbReference type="PRINTS" id="PR00778">
    <property type="entry name" value="HTHARSR"/>
</dbReference>
<dbReference type="PANTHER" id="PTHR33154:SF33">
    <property type="entry name" value="TRANSCRIPTIONAL REPRESSOR SDPR"/>
    <property type="match status" value="1"/>
</dbReference>
<dbReference type="CDD" id="cd00090">
    <property type="entry name" value="HTH_ARSR"/>
    <property type="match status" value="1"/>
</dbReference>
<dbReference type="AlphaFoldDB" id="A0A1I1SIP0"/>
<evidence type="ECO:0000256" key="3">
    <source>
        <dbReference type="ARBA" id="ARBA00023163"/>
    </source>
</evidence>
<dbReference type="InterPro" id="IPR011991">
    <property type="entry name" value="ArsR-like_HTH"/>
</dbReference>
<keyword evidence="2 5" id="KW-0238">DNA-binding</keyword>
<dbReference type="SMART" id="SM00418">
    <property type="entry name" value="HTH_ARSR"/>
    <property type="match status" value="1"/>
</dbReference>
<dbReference type="Pfam" id="PF12840">
    <property type="entry name" value="HTH_20"/>
    <property type="match status" value="1"/>
</dbReference>
<dbReference type="InterPro" id="IPR001845">
    <property type="entry name" value="HTH_ArsR_DNA-bd_dom"/>
</dbReference>
<keyword evidence="1" id="KW-0805">Transcription regulation</keyword>
<dbReference type="EMBL" id="FOMD01000004">
    <property type="protein sequence ID" value="SFD46334.1"/>
    <property type="molecule type" value="Genomic_DNA"/>
</dbReference>